<feature type="compositionally biased region" description="Basic residues" evidence="1">
    <location>
        <begin position="95"/>
        <end position="109"/>
    </location>
</feature>
<evidence type="ECO:0000313" key="2">
    <source>
        <dbReference type="EMBL" id="KAL2623760.1"/>
    </source>
</evidence>
<dbReference type="Proteomes" id="UP001605036">
    <property type="component" value="Unassembled WGS sequence"/>
</dbReference>
<proteinExistence type="predicted"/>
<keyword evidence="3" id="KW-1185">Reference proteome</keyword>
<comment type="caution">
    <text evidence="2">The sequence shown here is derived from an EMBL/GenBank/DDBJ whole genome shotgun (WGS) entry which is preliminary data.</text>
</comment>
<accession>A0ABD1YAN7</accession>
<name>A0ABD1YAN7_9MARC</name>
<evidence type="ECO:0000256" key="1">
    <source>
        <dbReference type="SAM" id="MobiDB-lite"/>
    </source>
</evidence>
<feature type="region of interest" description="Disordered" evidence="1">
    <location>
        <begin position="53"/>
        <end position="156"/>
    </location>
</feature>
<reference evidence="2 3" key="1">
    <citation type="submission" date="2024-09" db="EMBL/GenBank/DDBJ databases">
        <title>Chromosome-scale assembly of Riccia fluitans.</title>
        <authorList>
            <person name="Paukszto L."/>
            <person name="Sawicki J."/>
            <person name="Karawczyk K."/>
            <person name="Piernik-Szablinska J."/>
            <person name="Szczecinska M."/>
            <person name="Mazdziarz M."/>
        </authorList>
    </citation>
    <scope>NUCLEOTIDE SEQUENCE [LARGE SCALE GENOMIC DNA]</scope>
    <source>
        <strain evidence="2">Rf_01</strain>
        <tissue evidence="2">Aerial parts of the thallus</tissue>
    </source>
</reference>
<protein>
    <submittedName>
        <fullName evidence="2">Uncharacterized protein</fullName>
    </submittedName>
</protein>
<evidence type="ECO:0000313" key="3">
    <source>
        <dbReference type="Proteomes" id="UP001605036"/>
    </source>
</evidence>
<sequence length="156" mass="17790">MASEMENCREFVDLAPLTLPNEMWAKEEQMRKMKMDFLLWDFHICVAGVLNELREKPSSMTTKEHKRPKNWQVRGDKTSPKAEGTCPKEMANQKGKSRKTPMSRPKQRAFRYQELDPPSIPRSEDKEQEEPSPIRCGTKFGSGGCQETGGNQAAEG</sequence>
<gene>
    <name evidence="2" type="ORF">R1flu_008005</name>
</gene>
<organism evidence="2 3">
    <name type="scientific">Riccia fluitans</name>
    <dbReference type="NCBI Taxonomy" id="41844"/>
    <lineage>
        <taxon>Eukaryota</taxon>
        <taxon>Viridiplantae</taxon>
        <taxon>Streptophyta</taxon>
        <taxon>Embryophyta</taxon>
        <taxon>Marchantiophyta</taxon>
        <taxon>Marchantiopsida</taxon>
        <taxon>Marchantiidae</taxon>
        <taxon>Marchantiales</taxon>
        <taxon>Ricciaceae</taxon>
        <taxon>Riccia</taxon>
    </lineage>
</organism>
<dbReference type="EMBL" id="JBHFFA010000005">
    <property type="protein sequence ID" value="KAL2623760.1"/>
    <property type="molecule type" value="Genomic_DNA"/>
</dbReference>
<dbReference type="AlphaFoldDB" id="A0ABD1YAN7"/>